<gene>
    <name evidence="13" type="ORF">CRV08_11855</name>
</gene>
<feature type="coiled-coil region" evidence="9">
    <location>
        <begin position="286"/>
        <end position="449"/>
    </location>
</feature>
<dbReference type="GO" id="GO:0032993">
    <property type="term" value="C:protein-DNA complex"/>
    <property type="evidence" value="ECO:0007669"/>
    <property type="project" value="TreeGrafter"/>
</dbReference>
<dbReference type="PROSITE" id="PS50113">
    <property type="entry name" value="PAC"/>
    <property type="match status" value="1"/>
</dbReference>
<comment type="caution">
    <text evidence="13">The sequence shown here is derived from an EMBL/GenBank/DDBJ whole genome shotgun (WGS) entry which is preliminary data.</text>
</comment>
<dbReference type="PANTHER" id="PTHR48111:SF1">
    <property type="entry name" value="TWO-COMPONENT RESPONSE REGULATOR ORR33"/>
    <property type="match status" value="1"/>
</dbReference>
<evidence type="ECO:0008006" key="15">
    <source>
        <dbReference type="Google" id="ProtNLM"/>
    </source>
</evidence>
<feature type="domain" description="Response regulatory" evidence="10">
    <location>
        <begin position="14"/>
        <end position="130"/>
    </location>
</feature>
<dbReference type="SUPFAM" id="SSF55785">
    <property type="entry name" value="PYP-like sensor domain (PAS domain)"/>
    <property type="match status" value="1"/>
</dbReference>
<dbReference type="GO" id="GO:0005829">
    <property type="term" value="C:cytosol"/>
    <property type="evidence" value="ECO:0007669"/>
    <property type="project" value="TreeGrafter"/>
</dbReference>
<name>A0A4Q0YD75_9BACT</name>
<dbReference type="Gene3D" id="3.40.50.2300">
    <property type="match status" value="1"/>
</dbReference>
<dbReference type="NCBIfam" id="TIGR00229">
    <property type="entry name" value="sensory_box"/>
    <property type="match status" value="1"/>
</dbReference>
<feature type="modified residue" description="4-aspartylphosphate" evidence="8">
    <location>
        <position position="65"/>
    </location>
</feature>
<keyword evidence="6" id="KW-0238">DNA-binding</keyword>
<evidence type="ECO:0000259" key="10">
    <source>
        <dbReference type="PROSITE" id="PS50110"/>
    </source>
</evidence>
<dbReference type="GO" id="GO:0000156">
    <property type="term" value="F:phosphorelay response regulator activity"/>
    <property type="evidence" value="ECO:0007669"/>
    <property type="project" value="TreeGrafter"/>
</dbReference>
<dbReference type="Pfam" id="PF13426">
    <property type="entry name" value="PAS_9"/>
    <property type="match status" value="1"/>
</dbReference>
<protein>
    <recommendedName>
        <fullName evidence="15">Response regulator</fullName>
    </recommendedName>
</protein>
<dbReference type="GO" id="GO:0006355">
    <property type="term" value="P:regulation of DNA-templated transcription"/>
    <property type="evidence" value="ECO:0007669"/>
    <property type="project" value="TreeGrafter"/>
</dbReference>
<dbReference type="InterPro" id="IPR035965">
    <property type="entry name" value="PAS-like_dom_sf"/>
</dbReference>
<dbReference type="Proteomes" id="UP000290172">
    <property type="component" value="Unassembled WGS sequence"/>
</dbReference>
<dbReference type="InterPro" id="IPR011006">
    <property type="entry name" value="CheY-like_superfamily"/>
</dbReference>
<keyword evidence="7" id="KW-0804">Transcription</keyword>
<evidence type="ECO:0000313" key="13">
    <source>
        <dbReference type="EMBL" id="RXJ67019.1"/>
    </source>
</evidence>
<dbReference type="SMART" id="SM00086">
    <property type="entry name" value="PAC"/>
    <property type="match status" value="1"/>
</dbReference>
<dbReference type="InterPro" id="IPR001789">
    <property type="entry name" value="Sig_transdc_resp-reg_receiver"/>
</dbReference>
<dbReference type="Gene3D" id="3.30.450.20">
    <property type="entry name" value="PAS domain"/>
    <property type="match status" value="1"/>
</dbReference>
<dbReference type="InterPro" id="IPR012943">
    <property type="entry name" value="Cnn_1N"/>
</dbReference>
<dbReference type="InterPro" id="IPR039420">
    <property type="entry name" value="WalR-like"/>
</dbReference>
<evidence type="ECO:0000259" key="11">
    <source>
        <dbReference type="PROSITE" id="PS50112"/>
    </source>
</evidence>
<evidence type="ECO:0000313" key="14">
    <source>
        <dbReference type="Proteomes" id="UP000290172"/>
    </source>
</evidence>
<evidence type="ECO:0000256" key="5">
    <source>
        <dbReference type="ARBA" id="ARBA00023015"/>
    </source>
</evidence>
<proteinExistence type="predicted"/>
<evidence type="ECO:0000256" key="2">
    <source>
        <dbReference type="ARBA" id="ARBA00022490"/>
    </source>
</evidence>
<keyword evidence="9" id="KW-0175">Coiled coil</keyword>
<dbReference type="RefSeq" id="WP_128982384.1">
    <property type="nucleotide sequence ID" value="NZ_PDKJ01000011.1"/>
</dbReference>
<keyword evidence="3 8" id="KW-0597">Phosphoprotein</keyword>
<keyword evidence="4" id="KW-0902">Two-component regulatory system</keyword>
<evidence type="ECO:0000256" key="9">
    <source>
        <dbReference type="SAM" id="Coils"/>
    </source>
</evidence>
<dbReference type="SMART" id="SM00448">
    <property type="entry name" value="REC"/>
    <property type="match status" value="1"/>
</dbReference>
<comment type="subcellular location">
    <subcellularLocation>
        <location evidence="1">Cytoplasm</location>
    </subcellularLocation>
</comment>
<dbReference type="PANTHER" id="PTHR48111">
    <property type="entry name" value="REGULATOR OF RPOS"/>
    <property type="match status" value="1"/>
</dbReference>
<evidence type="ECO:0000256" key="7">
    <source>
        <dbReference type="ARBA" id="ARBA00023163"/>
    </source>
</evidence>
<dbReference type="PROSITE" id="PS50110">
    <property type="entry name" value="RESPONSE_REGULATORY"/>
    <property type="match status" value="1"/>
</dbReference>
<evidence type="ECO:0000256" key="6">
    <source>
        <dbReference type="ARBA" id="ARBA00023125"/>
    </source>
</evidence>
<evidence type="ECO:0000259" key="12">
    <source>
        <dbReference type="PROSITE" id="PS50113"/>
    </source>
</evidence>
<dbReference type="InterPro" id="IPR000014">
    <property type="entry name" value="PAS"/>
</dbReference>
<keyword evidence="2" id="KW-0963">Cytoplasm</keyword>
<sequence>MAISIDKKLLKRLRVLYVEDDDTVRADLAALLSNFFDKIYTAKDGNEGLTLYKEKQDNIDIIIADINMPVLTGIEMLKEIRKFDKDIPVIFATAYSDNEFLSEAIKLKVSEYIIKPLDIKELMIALDSIARNIYHDFLINQQNKELKKYKEIIYSNNMVIRTDKKMIISSVNDTFCEITGFENSELVGQELSTIKYNENDISIYKKMYDCVYHNKTWNGELKNIKRDGSYYYADTTAVSLLDDDAEVIGALIIQKDVTDKAMKRRDIQSSLIKDKSEIFKKSKESVSELHQKINKLNYEIEALSQELEKEKHQKDNYIYTLEKYSLENRRIKSELEQAKNMSAASPEISKKLMLLTKDNTDLKIEIKKLELKLESIQEEHGKELKQQKVNYEVKIDDLDKEISSLKDKVEVLGTVESVSQKLAYWKEKAKNESKKVEKLEREILSYGDKTLMNKIFGGK</sequence>
<reference evidence="13 14" key="1">
    <citation type="submission" date="2017-10" db="EMBL/GenBank/DDBJ databases">
        <title>Genomics of the genus Arcobacter.</title>
        <authorList>
            <person name="Perez-Cataluna A."/>
            <person name="Figueras M.J."/>
        </authorList>
    </citation>
    <scope>NUCLEOTIDE SEQUENCE [LARGE SCALE GENOMIC DNA]</scope>
    <source>
        <strain evidence="13 14">CECT 8993</strain>
    </source>
</reference>
<dbReference type="InterPro" id="IPR000700">
    <property type="entry name" value="PAS-assoc_C"/>
</dbReference>
<dbReference type="InterPro" id="IPR001610">
    <property type="entry name" value="PAC"/>
</dbReference>
<keyword evidence="5" id="KW-0805">Transcription regulation</keyword>
<dbReference type="PROSITE" id="PS50112">
    <property type="entry name" value="PAS"/>
    <property type="match status" value="1"/>
</dbReference>
<organism evidence="13 14">
    <name type="scientific">Halarcobacter ebronensis</name>
    <dbReference type="NCBI Taxonomy" id="1462615"/>
    <lineage>
        <taxon>Bacteria</taxon>
        <taxon>Pseudomonadati</taxon>
        <taxon>Campylobacterota</taxon>
        <taxon>Epsilonproteobacteria</taxon>
        <taxon>Campylobacterales</taxon>
        <taxon>Arcobacteraceae</taxon>
        <taxon>Halarcobacter</taxon>
    </lineage>
</organism>
<feature type="domain" description="PAC" evidence="12">
    <location>
        <begin position="217"/>
        <end position="269"/>
    </location>
</feature>
<evidence type="ECO:0000256" key="4">
    <source>
        <dbReference type="ARBA" id="ARBA00023012"/>
    </source>
</evidence>
<feature type="domain" description="PAS" evidence="11">
    <location>
        <begin position="145"/>
        <end position="215"/>
    </location>
</feature>
<evidence type="ECO:0000256" key="1">
    <source>
        <dbReference type="ARBA" id="ARBA00004496"/>
    </source>
</evidence>
<dbReference type="Pfam" id="PF00072">
    <property type="entry name" value="Response_reg"/>
    <property type="match status" value="1"/>
</dbReference>
<dbReference type="CDD" id="cd00130">
    <property type="entry name" value="PAS"/>
    <property type="match status" value="1"/>
</dbReference>
<dbReference type="SUPFAM" id="SSF52172">
    <property type="entry name" value="CheY-like"/>
    <property type="match status" value="1"/>
</dbReference>
<dbReference type="GO" id="GO:0000976">
    <property type="term" value="F:transcription cis-regulatory region binding"/>
    <property type="evidence" value="ECO:0007669"/>
    <property type="project" value="TreeGrafter"/>
</dbReference>
<accession>A0A4Q0YD75</accession>
<dbReference type="Pfam" id="PF07989">
    <property type="entry name" value="Cnn_1N"/>
    <property type="match status" value="1"/>
</dbReference>
<evidence type="ECO:0000256" key="3">
    <source>
        <dbReference type="ARBA" id="ARBA00022553"/>
    </source>
</evidence>
<evidence type="ECO:0000256" key="8">
    <source>
        <dbReference type="PROSITE-ProRule" id="PRU00169"/>
    </source>
</evidence>
<dbReference type="AlphaFoldDB" id="A0A4Q0YD75"/>
<dbReference type="EMBL" id="PDKJ01000011">
    <property type="protein sequence ID" value="RXJ67019.1"/>
    <property type="molecule type" value="Genomic_DNA"/>
</dbReference>